<evidence type="ECO:0000256" key="4">
    <source>
        <dbReference type="ARBA" id="ARBA00022741"/>
    </source>
</evidence>
<evidence type="ECO:0000256" key="7">
    <source>
        <dbReference type="ARBA" id="ARBA00023306"/>
    </source>
</evidence>
<proteinExistence type="inferred from homology"/>
<dbReference type="GO" id="GO:0051258">
    <property type="term" value="P:protein polymerization"/>
    <property type="evidence" value="ECO:0007669"/>
    <property type="project" value="UniProtKB-UniRule"/>
</dbReference>
<comment type="function">
    <text evidence="8 10">Essential cell division protein that forms a contractile ring structure (Z ring) at the future cell division site. The regulation of the ring assembly controls the timing and the location of cell division. One of the functions of the FtsZ ring is to recruit other cell division proteins to the septum to produce a new cell wall between the dividing cells. Binds GTP and shows GTPase activity.</text>
</comment>
<dbReference type="InterPro" id="IPR003008">
    <property type="entry name" value="Tubulin_FtsZ_GTPase"/>
</dbReference>
<dbReference type="GO" id="GO:0005525">
    <property type="term" value="F:GTP binding"/>
    <property type="evidence" value="ECO:0007669"/>
    <property type="project" value="UniProtKB-UniRule"/>
</dbReference>
<dbReference type="InterPro" id="IPR018316">
    <property type="entry name" value="Tubulin/FtsZ_2-layer-sand-dom"/>
</dbReference>
<comment type="caution">
    <text evidence="14">The sequence shown here is derived from an EMBL/GenBank/DDBJ whole genome shotgun (WGS) entry which is preliminary data.</text>
</comment>
<evidence type="ECO:0000256" key="3">
    <source>
        <dbReference type="ARBA" id="ARBA00022618"/>
    </source>
</evidence>
<evidence type="ECO:0000313" key="15">
    <source>
        <dbReference type="Proteomes" id="UP000228964"/>
    </source>
</evidence>
<dbReference type="InterPro" id="IPR036525">
    <property type="entry name" value="Tubulin/FtsZ_GTPase_sf"/>
</dbReference>
<evidence type="ECO:0000256" key="6">
    <source>
        <dbReference type="ARBA" id="ARBA00023210"/>
    </source>
</evidence>
<evidence type="ECO:0000259" key="12">
    <source>
        <dbReference type="SMART" id="SM00864"/>
    </source>
</evidence>
<evidence type="ECO:0000256" key="10">
    <source>
        <dbReference type="RuleBase" id="RU000631"/>
    </source>
</evidence>
<dbReference type="InterPro" id="IPR000158">
    <property type="entry name" value="Cell_div_FtsZ"/>
</dbReference>
<evidence type="ECO:0000256" key="9">
    <source>
        <dbReference type="NCBIfam" id="TIGR00065"/>
    </source>
</evidence>
<accession>A0A2M6WRD8</accession>
<keyword evidence="7 8" id="KW-0131">Cell cycle</keyword>
<dbReference type="CDD" id="cd02201">
    <property type="entry name" value="FtsZ_type1"/>
    <property type="match status" value="1"/>
</dbReference>
<dbReference type="Gene3D" id="3.40.50.1440">
    <property type="entry name" value="Tubulin/FtsZ, GTPase domain"/>
    <property type="match status" value="1"/>
</dbReference>
<keyword evidence="2 8" id="KW-0963">Cytoplasm</keyword>
<dbReference type="GO" id="GO:0005737">
    <property type="term" value="C:cytoplasm"/>
    <property type="evidence" value="ECO:0007669"/>
    <property type="project" value="UniProtKB-SubCell"/>
</dbReference>
<sequence length="391" mass="41469">MAEVKPAVETFAKIKVVGIGGSGSSAVNRMIDCGIRGVEFIAINTDVQALHYNKATKKIHIGKTITKGLGAGMNPELGRQSAEEAQNDIRDMLKDTDMVFVTCGLGGGTGTGASPIIAEIARDLGALTVAVVTKPFAFEGAQRKNIAERGLSELADKVDTIITIPNDKLLQVIDKKTSLLDAFMVVDEVLRQGVQGISELITVPGLINVDFADVKAVMANAGSALMGIGQASGENKAIEAAKAAISSPLLEMSIEGARGILFTIVGGPSLGMHEVNEAAKVITSSADEDARIIFGAVIDDKYKDEIKITVVATGFDGRRIGVSETVASERSYTPNIFISSEEDKEKREIKKKSKISPLRQAQAEPAQKKGLGQGEEDEELGIPAFIRKKMM</sequence>
<dbReference type="InterPro" id="IPR008280">
    <property type="entry name" value="Tub_FtsZ_C"/>
</dbReference>
<dbReference type="PANTHER" id="PTHR30314:SF3">
    <property type="entry name" value="MITOCHONDRIAL DIVISION PROTEIN FSZA"/>
    <property type="match status" value="1"/>
</dbReference>
<feature type="binding site" evidence="8">
    <location>
        <begin position="108"/>
        <end position="110"/>
    </location>
    <ligand>
        <name>GTP</name>
        <dbReference type="ChEBI" id="CHEBI:37565"/>
    </ligand>
</feature>
<dbReference type="SUPFAM" id="SSF55307">
    <property type="entry name" value="Tubulin C-terminal domain-like"/>
    <property type="match status" value="1"/>
</dbReference>
<keyword evidence="4 8" id="KW-0547">Nucleotide-binding</keyword>
<feature type="region of interest" description="Disordered" evidence="11">
    <location>
        <begin position="343"/>
        <end position="391"/>
    </location>
</feature>
<dbReference type="Proteomes" id="UP000228964">
    <property type="component" value="Unassembled WGS sequence"/>
</dbReference>
<dbReference type="NCBIfam" id="TIGR00065">
    <property type="entry name" value="ftsZ"/>
    <property type="match status" value="1"/>
</dbReference>
<organism evidence="14 15">
    <name type="scientific">Candidatus Falkowbacteria bacterium CG10_big_fil_rev_8_21_14_0_10_38_22</name>
    <dbReference type="NCBI Taxonomy" id="1974564"/>
    <lineage>
        <taxon>Bacteria</taxon>
        <taxon>Candidatus Falkowiibacteriota</taxon>
    </lineage>
</organism>
<comment type="caution">
    <text evidence="8">Lacks conserved residue(s) required for the propagation of feature annotation.</text>
</comment>
<dbReference type="InterPro" id="IPR045061">
    <property type="entry name" value="FtsZ/CetZ"/>
</dbReference>
<dbReference type="InterPro" id="IPR024757">
    <property type="entry name" value="FtsZ_C"/>
</dbReference>
<dbReference type="GO" id="GO:0003924">
    <property type="term" value="F:GTPase activity"/>
    <property type="evidence" value="ECO:0007669"/>
    <property type="project" value="UniProtKB-UniRule"/>
</dbReference>
<dbReference type="AlphaFoldDB" id="A0A2M6WRD8"/>
<keyword evidence="5 8" id="KW-0342">GTP-binding</keyword>
<dbReference type="GO" id="GO:0032153">
    <property type="term" value="C:cell division site"/>
    <property type="evidence" value="ECO:0007669"/>
    <property type="project" value="UniProtKB-UniRule"/>
</dbReference>
<comment type="subunit">
    <text evidence="8">Homodimer. Polymerizes to form a dynamic ring structure in a strictly GTP-dependent manner. Interacts directly with several other division proteins.</text>
</comment>
<dbReference type="SMART" id="SM00865">
    <property type="entry name" value="Tubulin_C"/>
    <property type="match status" value="1"/>
</dbReference>
<dbReference type="Pfam" id="PF00091">
    <property type="entry name" value="Tubulin"/>
    <property type="match status" value="1"/>
</dbReference>
<dbReference type="InterPro" id="IPR020805">
    <property type="entry name" value="Cell_div_FtsZ_CS"/>
</dbReference>
<dbReference type="HAMAP" id="MF_00909">
    <property type="entry name" value="FtsZ"/>
    <property type="match status" value="1"/>
</dbReference>
<feature type="binding site" evidence="8">
    <location>
        <position position="187"/>
    </location>
    <ligand>
        <name>GTP</name>
        <dbReference type="ChEBI" id="CHEBI:37565"/>
    </ligand>
</feature>
<evidence type="ECO:0000256" key="8">
    <source>
        <dbReference type="HAMAP-Rule" id="MF_00909"/>
    </source>
</evidence>
<keyword evidence="6 8" id="KW-0717">Septation</keyword>
<comment type="subcellular location">
    <subcellularLocation>
        <location evidence="8">Cytoplasm</location>
    </subcellularLocation>
    <text evidence="8">Assembles at midcell at the inner surface of the cytoplasmic membrane.</text>
</comment>
<dbReference type="Pfam" id="PF12327">
    <property type="entry name" value="FtsZ_C"/>
    <property type="match status" value="1"/>
</dbReference>
<evidence type="ECO:0000259" key="13">
    <source>
        <dbReference type="SMART" id="SM00865"/>
    </source>
</evidence>
<feature type="binding site" evidence="8">
    <location>
        <position position="139"/>
    </location>
    <ligand>
        <name>GTP</name>
        <dbReference type="ChEBI" id="CHEBI:37565"/>
    </ligand>
</feature>
<evidence type="ECO:0000256" key="2">
    <source>
        <dbReference type="ARBA" id="ARBA00022490"/>
    </source>
</evidence>
<dbReference type="GO" id="GO:0043093">
    <property type="term" value="P:FtsZ-dependent cytokinesis"/>
    <property type="evidence" value="ECO:0007669"/>
    <property type="project" value="UniProtKB-UniRule"/>
</dbReference>
<evidence type="ECO:0000256" key="5">
    <source>
        <dbReference type="ARBA" id="ARBA00023134"/>
    </source>
</evidence>
<keyword evidence="3 8" id="KW-0132">Cell division</keyword>
<evidence type="ECO:0000256" key="11">
    <source>
        <dbReference type="SAM" id="MobiDB-lite"/>
    </source>
</evidence>
<dbReference type="SUPFAM" id="SSF52490">
    <property type="entry name" value="Tubulin nucleotide-binding domain-like"/>
    <property type="match status" value="1"/>
</dbReference>
<dbReference type="FunFam" id="3.40.50.1440:FF:000023">
    <property type="entry name" value="Cell division protein FtsZ"/>
    <property type="match status" value="1"/>
</dbReference>
<dbReference type="EMBL" id="PFAO01000032">
    <property type="protein sequence ID" value="PIT95361.1"/>
    <property type="molecule type" value="Genomic_DNA"/>
</dbReference>
<name>A0A2M6WRD8_9BACT</name>
<protein>
    <recommendedName>
        <fullName evidence="8 9">Cell division protein FtsZ</fullName>
    </recommendedName>
</protein>
<dbReference type="InterPro" id="IPR037103">
    <property type="entry name" value="Tubulin/FtsZ-like_C"/>
</dbReference>
<evidence type="ECO:0000256" key="1">
    <source>
        <dbReference type="ARBA" id="ARBA00009690"/>
    </source>
</evidence>
<dbReference type="SMART" id="SM00864">
    <property type="entry name" value="Tubulin"/>
    <property type="match status" value="1"/>
</dbReference>
<dbReference type="PRINTS" id="PR00423">
    <property type="entry name" value="CELLDVISFTSZ"/>
</dbReference>
<dbReference type="PANTHER" id="PTHR30314">
    <property type="entry name" value="CELL DIVISION PROTEIN FTSZ-RELATED"/>
    <property type="match status" value="1"/>
</dbReference>
<reference evidence="15" key="1">
    <citation type="submission" date="2017-09" db="EMBL/GenBank/DDBJ databases">
        <title>Depth-based differentiation of microbial function through sediment-hosted aquifers and enrichment of novel symbionts in the deep terrestrial subsurface.</title>
        <authorList>
            <person name="Probst A.J."/>
            <person name="Ladd B."/>
            <person name="Jarett J.K."/>
            <person name="Geller-Mcgrath D.E."/>
            <person name="Sieber C.M.K."/>
            <person name="Emerson J.B."/>
            <person name="Anantharaman K."/>
            <person name="Thomas B.C."/>
            <person name="Malmstrom R."/>
            <person name="Stieglmeier M."/>
            <person name="Klingl A."/>
            <person name="Woyke T."/>
            <person name="Ryan C.M."/>
            <person name="Banfield J.F."/>
        </authorList>
    </citation>
    <scope>NUCLEOTIDE SEQUENCE [LARGE SCALE GENOMIC DNA]</scope>
</reference>
<dbReference type="Gene3D" id="3.30.1330.20">
    <property type="entry name" value="Tubulin/FtsZ, C-terminal domain"/>
    <property type="match status" value="1"/>
</dbReference>
<gene>
    <name evidence="8" type="primary">ftsZ</name>
    <name evidence="14" type="ORF">COT96_01480</name>
</gene>
<dbReference type="PROSITE" id="PS01135">
    <property type="entry name" value="FTSZ_2"/>
    <property type="match status" value="1"/>
</dbReference>
<dbReference type="GO" id="GO:0000917">
    <property type="term" value="P:division septum assembly"/>
    <property type="evidence" value="ECO:0007669"/>
    <property type="project" value="UniProtKB-KW"/>
</dbReference>
<evidence type="ECO:0000313" key="14">
    <source>
        <dbReference type="EMBL" id="PIT95361.1"/>
    </source>
</evidence>
<feature type="binding site" evidence="8">
    <location>
        <position position="143"/>
    </location>
    <ligand>
        <name>GTP</name>
        <dbReference type="ChEBI" id="CHEBI:37565"/>
    </ligand>
</feature>
<feature type="domain" description="Tubulin/FtsZ GTPase" evidence="12">
    <location>
        <begin position="13"/>
        <end position="205"/>
    </location>
</feature>
<comment type="similarity">
    <text evidence="1 8 10">Belongs to the FtsZ family.</text>
</comment>
<feature type="domain" description="Tubulin/FtsZ 2-layer sandwich" evidence="13">
    <location>
        <begin position="207"/>
        <end position="324"/>
    </location>
</feature>